<dbReference type="PANTHER" id="PTHR43537:SF53">
    <property type="entry name" value="HTH-TYPE TRANSCRIPTIONAL REPRESSOR NANR"/>
    <property type="match status" value="1"/>
</dbReference>
<dbReference type="SMART" id="SM00895">
    <property type="entry name" value="FCD"/>
    <property type="match status" value="2"/>
</dbReference>
<feature type="domain" description="HTH gntR-type" evidence="5">
    <location>
        <begin position="52"/>
        <end position="122"/>
    </location>
</feature>
<feature type="compositionally biased region" description="Basic and acidic residues" evidence="4">
    <location>
        <begin position="1"/>
        <end position="19"/>
    </location>
</feature>
<name>A0ABV4QSI3_9ACTN</name>
<gene>
    <name evidence="6" type="ORF">SM436_07215</name>
</gene>
<dbReference type="Pfam" id="PF00392">
    <property type="entry name" value="GntR"/>
    <property type="match status" value="2"/>
</dbReference>
<organism evidence="6 7">
    <name type="scientific">Actinomadura chokoriensis</name>
    <dbReference type="NCBI Taxonomy" id="454156"/>
    <lineage>
        <taxon>Bacteria</taxon>
        <taxon>Bacillati</taxon>
        <taxon>Actinomycetota</taxon>
        <taxon>Actinomycetes</taxon>
        <taxon>Streptosporangiales</taxon>
        <taxon>Thermomonosporaceae</taxon>
        <taxon>Actinomadura</taxon>
    </lineage>
</organism>
<dbReference type="PANTHER" id="PTHR43537">
    <property type="entry name" value="TRANSCRIPTIONAL REGULATOR, GNTR FAMILY"/>
    <property type="match status" value="1"/>
</dbReference>
<evidence type="ECO:0000256" key="1">
    <source>
        <dbReference type="ARBA" id="ARBA00023015"/>
    </source>
</evidence>
<dbReference type="Pfam" id="PF07729">
    <property type="entry name" value="FCD"/>
    <property type="match status" value="2"/>
</dbReference>
<keyword evidence="7" id="KW-1185">Reference proteome</keyword>
<keyword evidence="3" id="KW-0804">Transcription</keyword>
<evidence type="ECO:0000259" key="5">
    <source>
        <dbReference type="PROSITE" id="PS50949"/>
    </source>
</evidence>
<feature type="region of interest" description="Disordered" evidence="4">
    <location>
        <begin position="1"/>
        <end position="44"/>
    </location>
</feature>
<reference evidence="6 7" key="1">
    <citation type="submission" date="2023-11" db="EMBL/GenBank/DDBJ databases">
        <title>Actinomadura monticuli sp. nov., isolated from volcanic ash.</title>
        <authorList>
            <person name="Lee S.D."/>
            <person name="Yang H."/>
            <person name="Kim I.S."/>
        </authorList>
    </citation>
    <scope>NUCLEOTIDE SEQUENCE [LARGE SCALE GENOMIC DNA]</scope>
    <source>
        <strain evidence="6 7">DSM 45346</strain>
    </source>
</reference>
<dbReference type="InterPro" id="IPR008920">
    <property type="entry name" value="TF_FadR/GntR_C"/>
</dbReference>
<dbReference type="EMBL" id="JAXCEH010000003">
    <property type="protein sequence ID" value="MFA1553479.1"/>
    <property type="molecule type" value="Genomic_DNA"/>
</dbReference>
<evidence type="ECO:0000313" key="7">
    <source>
        <dbReference type="Proteomes" id="UP001569904"/>
    </source>
</evidence>
<dbReference type="Proteomes" id="UP001569904">
    <property type="component" value="Unassembled WGS sequence"/>
</dbReference>
<dbReference type="Gene3D" id="1.20.120.530">
    <property type="entry name" value="GntR ligand-binding domain-like"/>
    <property type="match status" value="2"/>
</dbReference>
<proteinExistence type="predicted"/>
<dbReference type="RefSeq" id="WP_371939874.1">
    <property type="nucleotide sequence ID" value="NZ_JAXCEH010000003.1"/>
</dbReference>
<evidence type="ECO:0000256" key="2">
    <source>
        <dbReference type="ARBA" id="ARBA00023125"/>
    </source>
</evidence>
<dbReference type="InterPro" id="IPR000524">
    <property type="entry name" value="Tscrpt_reg_HTH_GntR"/>
</dbReference>
<accession>A0ABV4QSI3</accession>
<dbReference type="InterPro" id="IPR036388">
    <property type="entry name" value="WH-like_DNA-bd_sf"/>
</dbReference>
<comment type="caution">
    <text evidence="6">The sequence shown here is derived from an EMBL/GenBank/DDBJ whole genome shotgun (WGS) entry which is preliminary data.</text>
</comment>
<evidence type="ECO:0000256" key="4">
    <source>
        <dbReference type="SAM" id="MobiDB-lite"/>
    </source>
</evidence>
<evidence type="ECO:0000256" key="3">
    <source>
        <dbReference type="ARBA" id="ARBA00023163"/>
    </source>
</evidence>
<feature type="domain" description="HTH gntR-type" evidence="5">
    <location>
        <begin position="301"/>
        <end position="371"/>
    </location>
</feature>
<sequence>MDATEVRDEPPGPRAEPRPVRVPRNEGPAPGDRGPDGTAGAAGRLGTAGAVDKLASRVARRIEAEVIAQGWPVGEVLDSEPVLRERYGVSRTVLREAARLLEHHQVARMRRGPGGGLVVCAPDAEPTVAAMVVYIEYLGTDLRDVLHARRLIEPVLGRLAAERIDEDGIARLRETHAAELSPARAAEWAGGLFHTVLSEMTRNPVLQVFIEVLEQLAYRYVALAQPMPEGEVRRFTGTSHHRHAAILDATVAGDAPRAQVELIKHLDEVTGWFRDAIGEDGTGEGPAVRLAPEPVGLAAGRTLAEVVAMRIYEDIVRERMEAGTVLGSESELMERYETSRAVLRAAVRLLEHHSVAMSRRGPGGGLVVTHQEPRAAIDATALYLAYRRAAPADLLVVREAIEVGLVAQLAARRDEPEVAARLAATRDRLGRPRGTEPDRDFHAELAELAGNPVLTLFLRIITELSSRTGAPGGCGDRGGARHPMILDAILDGDASLAQYRMRRHLSA</sequence>
<protein>
    <submittedName>
        <fullName evidence="6">FCD domain-containing protein</fullName>
    </submittedName>
</protein>
<dbReference type="SUPFAM" id="SSF48008">
    <property type="entry name" value="GntR ligand-binding domain-like"/>
    <property type="match status" value="2"/>
</dbReference>
<dbReference type="InterPro" id="IPR036390">
    <property type="entry name" value="WH_DNA-bd_sf"/>
</dbReference>
<dbReference type="Gene3D" id="1.10.10.10">
    <property type="entry name" value="Winged helix-like DNA-binding domain superfamily/Winged helix DNA-binding domain"/>
    <property type="match status" value="2"/>
</dbReference>
<dbReference type="SUPFAM" id="SSF46785">
    <property type="entry name" value="Winged helix' DNA-binding domain"/>
    <property type="match status" value="2"/>
</dbReference>
<evidence type="ECO:0000313" key="6">
    <source>
        <dbReference type="EMBL" id="MFA1553479.1"/>
    </source>
</evidence>
<dbReference type="SMART" id="SM00345">
    <property type="entry name" value="HTH_GNTR"/>
    <property type="match status" value="2"/>
</dbReference>
<dbReference type="InterPro" id="IPR011711">
    <property type="entry name" value="GntR_C"/>
</dbReference>
<keyword evidence="2" id="KW-0238">DNA-binding</keyword>
<keyword evidence="1" id="KW-0805">Transcription regulation</keyword>
<dbReference type="PROSITE" id="PS50949">
    <property type="entry name" value="HTH_GNTR"/>
    <property type="match status" value="2"/>
</dbReference>